<dbReference type="InterPro" id="IPR011761">
    <property type="entry name" value="ATP-grasp"/>
</dbReference>
<reference evidence="3 4" key="1">
    <citation type="submission" date="2019-06" db="EMBL/GenBank/DDBJ databases">
        <authorList>
            <person name="Meng X."/>
        </authorList>
    </citation>
    <scope>NUCLEOTIDE SEQUENCE [LARGE SCALE GENOMIC DNA]</scope>
    <source>
        <strain evidence="3 4">M625</strain>
    </source>
</reference>
<dbReference type="Proteomes" id="UP000315540">
    <property type="component" value="Unassembled WGS sequence"/>
</dbReference>
<dbReference type="AlphaFoldDB" id="A0A504JBN1"/>
<feature type="domain" description="ATP-grasp" evidence="2">
    <location>
        <begin position="111"/>
        <end position="326"/>
    </location>
</feature>
<keyword evidence="1" id="KW-0547">Nucleotide-binding</keyword>
<gene>
    <name evidence="3" type="ORF">FHK87_18685</name>
</gene>
<dbReference type="SUPFAM" id="SSF56059">
    <property type="entry name" value="Glutathione synthetase ATP-binding domain-like"/>
    <property type="match status" value="1"/>
</dbReference>
<name>A0A504JBN1_9FLAO</name>
<dbReference type="Gene3D" id="3.30.1490.20">
    <property type="entry name" value="ATP-grasp fold, A domain"/>
    <property type="match status" value="1"/>
</dbReference>
<accession>A0A504JBN1</accession>
<dbReference type="PROSITE" id="PS50975">
    <property type="entry name" value="ATP_GRASP"/>
    <property type="match status" value="1"/>
</dbReference>
<dbReference type="RefSeq" id="WP_140595298.1">
    <property type="nucleotide sequence ID" value="NZ_VFWZ01000006.1"/>
</dbReference>
<organism evidence="3 4">
    <name type="scientific">Aquimarina algicola</name>
    <dbReference type="NCBI Taxonomy" id="2589995"/>
    <lineage>
        <taxon>Bacteria</taxon>
        <taxon>Pseudomonadati</taxon>
        <taxon>Bacteroidota</taxon>
        <taxon>Flavobacteriia</taxon>
        <taxon>Flavobacteriales</taxon>
        <taxon>Flavobacteriaceae</taxon>
        <taxon>Aquimarina</taxon>
    </lineage>
</organism>
<comment type="caution">
    <text evidence="3">The sequence shown here is derived from an EMBL/GenBank/DDBJ whole genome shotgun (WGS) entry which is preliminary data.</text>
</comment>
<dbReference type="GO" id="GO:0005524">
    <property type="term" value="F:ATP binding"/>
    <property type="evidence" value="ECO:0007669"/>
    <property type="project" value="UniProtKB-UniRule"/>
</dbReference>
<keyword evidence="1" id="KW-0067">ATP-binding</keyword>
<keyword evidence="4" id="KW-1185">Reference proteome</keyword>
<evidence type="ECO:0000313" key="3">
    <source>
        <dbReference type="EMBL" id="TPN83990.1"/>
    </source>
</evidence>
<dbReference type="GO" id="GO:0046872">
    <property type="term" value="F:metal ion binding"/>
    <property type="evidence" value="ECO:0007669"/>
    <property type="project" value="InterPro"/>
</dbReference>
<proteinExistence type="predicted"/>
<evidence type="ECO:0000256" key="1">
    <source>
        <dbReference type="PROSITE-ProRule" id="PRU00409"/>
    </source>
</evidence>
<evidence type="ECO:0000313" key="4">
    <source>
        <dbReference type="Proteomes" id="UP000315540"/>
    </source>
</evidence>
<dbReference type="InterPro" id="IPR013815">
    <property type="entry name" value="ATP_grasp_subdomain_1"/>
</dbReference>
<evidence type="ECO:0000259" key="2">
    <source>
        <dbReference type="PROSITE" id="PS50975"/>
    </source>
</evidence>
<dbReference type="EMBL" id="VFWZ01000006">
    <property type="protein sequence ID" value="TPN83990.1"/>
    <property type="molecule type" value="Genomic_DNA"/>
</dbReference>
<protein>
    <recommendedName>
        <fullName evidence="2">ATP-grasp domain-containing protein</fullName>
    </recommendedName>
</protein>
<dbReference type="OrthoDB" id="1704979at2"/>
<sequence length="341" mass="39694">MNKIIALTDYKKKFGSKHFDTPYRSGMDKEKLSNYFNDLGYKIEFKYLSEVHLDDPELKNTNILYTSSEDIGYRYKSYIEDIVFGLELAGAHMIPAYKHLRANNNKAFMELMREAKEITPYLKSRVFGSMADLQMRVDTLTFPCVFKESEGASGRGVALVKSKEELYKKVKTFSKPRNYFEDLKDYGRALKHDGYIKESIYRDKFIVQDFIPDLKNDWKVYVFGEKLYTFKRPILKGRGIKASGGGYDNYLYGLEAEAPIGMFDLAMDVFNTLDVPHVSIDFAYDGKQFYVLEFQSLYFGTAGIPYSKGYFTKRNDNWEFIEEKLEIEKVYADSIVAYVNR</sequence>